<evidence type="ECO:0000256" key="14">
    <source>
        <dbReference type="RuleBase" id="RU003848"/>
    </source>
</evidence>
<evidence type="ECO:0000256" key="13">
    <source>
        <dbReference type="HAMAP-Rule" id="MF_01398"/>
    </source>
</evidence>
<comment type="subcellular location">
    <subcellularLocation>
        <location evidence="13">Cell membrane</location>
        <topology evidence="13">Single-pass membrane protein</topology>
    </subcellularLocation>
    <subcellularLocation>
        <location evidence="12">Endomembrane system</location>
        <topology evidence="12">Single-pass membrane protein</topology>
    </subcellularLocation>
</comment>
<dbReference type="GO" id="GO:0046961">
    <property type="term" value="F:proton-transporting ATPase activity, rotational mechanism"/>
    <property type="evidence" value="ECO:0007669"/>
    <property type="project" value="TreeGrafter"/>
</dbReference>
<comment type="subunit">
    <text evidence="13">F-type ATPases have 2 components, F(1) - the catalytic core - and F(0) - the membrane proton channel. F(1) has five subunits: alpha(3), beta(3), gamma(1), delta(1), epsilon(1). F(0) has three main subunits: a(1), b(2) and c(10-14). The alpha and beta chains form an alternating ring which encloses part of the gamma chain. F(1) is attached to F(0) by a central stalk formed by the gamma and epsilon chains, while a peripheral stalk is formed by the delta and b chains.</text>
</comment>
<evidence type="ECO:0000256" key="10">
    <source>
        <dbReference type="ARBA" id="ARBA00023310"/>
    </source>
</evidence>
<name>A0A4Q0AIV4_9BACT</name>
<keyword evidence="5 13" id="KW-0812">Transmembrane</keyword>
<reference evidence="16" key="1">
    <citation type="submission" date="2019-01" db="EMBL/GenBank/DDBJ databases">
        <title>Genomic signatures and co-occurrence patterns of the ultra-small Saccharimodia (Patescibacteria phylum) suggest a symbiotic lifestyle.</title>
        <authorList>
            <person name="Lemos L."/>
            <person name="Medeiros J."/>
            <person name="Andreote F."/>
            <person name="Fernandes G."/>
            <person name="Varani A."/>
            <person name="Oliveira G."/>
            <person name="Pylro V."/>
        </authorList>
    </citation>
    <scope>NUCLEOTIDE SEQUENCE [LARGE SCALE GENOMIC DNA]</scope>
    <source>
        <strain evidence="16">AMD01</strain>
    </source>
</reference>
<dbReference type="Proteomes" id="UP000289269">
    <property type="component" value="Unassembled WGS sequence"/>
</dbReference>
<dbReference type="NCBIfam" id="TIGR01144">
    <property type="entry name" value="ATP_synt_b"/>
    <property type="match status" value="1"/>
</dbReference>
<dbReference type="InterPro" id="IPR005864">
    <property type="entry name" value="ATP_synth_F0_bsu_bac"/>
</dbReference>
<evidence type="ECO:0000256" key="9">
    <source>
        <dbReference type="ARBA" id="ARBA00023136"/>
    </source>
</evidence>
<organism evidence="16 17">
    <name type="scientific">Candidatus Chaera renei</name>
    <dbReference type="NCBI Taxonomy" id="2506947"/>
    <lineage>
        <taxon>Bacteria</taxon>
        <taxon>Candidatus Saccharimonadota</taxon>
        <taxon>Candidatus Saccharimonadia</taxon>
        <taxon>Candidatus Saccharimonadales</taxon>
        <taxon>Candidatus Saccharimonadaceae</taxon>
        <taxon>Candidatus Chaera</taxon>
    </lineage>
</organism>
<sequence length="184" mass="20312">MNIPPNPQWFAAEAAQRPGLLGALGIDWRLLLLQGAAFLLLVWFLGRFVYPVLIKAIDERQKSLESASAAAAAAEAQAARAEAAADKTLQEARRQAEDIIQTAHHEALAMQEAAEAKAKKRAEFIARQTGEQLEQTVLAARRHLLGEVRQLVAEATEKLVGQKMNSTADRRLIEQALKQSEERR</sequence>
<dbReference type="PANTHER" id="PTHR33445">
    <property type="entry name" value="ATP SYNTHASE SUBUNIT B', CHLOROPLASTIC"/>
    <property type="match status" value="1"/>
</dbReference>
<comment type="function">
    <text evidence="13">Component of the F(0) channel, it forms part of the peripheral stalk, linking F(1) to F(0).</text>
</comment>
<evidence type="ECO:0000256" key="11">
    <source>
        <dbReference type="ARBA" id="ARBA00025198"/>
    </source>
</evidence>
<keyword evidence="4 13" id="KW-0138">CF(0)</keyword>
<dbReference type="InterPro" id="IPR002146">
    <property type="entry name" value="ATP_synth_b/b'su_bac/chlpt"/>
</dbReference>
<dbReference type="CDD" id="cd06503">
    <property type="entry name" value="ATP-synt_Fo_b"/>
    <property type="match status" value="1"/>
</dbReference>
<protein>
    <recommendedName>
        <fullName evidence="13">ATP synthase subunit b</fullName>
    </recommendedName>
    <alternativeName>
        <fullName evidence="13">ATP synthase F(0) sector subunit b</fullName>
    </alternativeName>
    <alternativeName>
        <fullName evidence="13">ATPase subunit I</fullName>
    </alternativeName>
    <alternativeName>
        <fullName evidence="13">F-type ATPase subunit b</fullName>
        <shortName evidence="13">F-ATPase subunit b</shortName>
    </alternativeName>
</protein>
<keyword evidence="10 13" id="KW-0066">ATP synthesis</keyword>
<keyword evidence="2 13" id="KW-0813">Transport</keyword>
<keyword evidence="7 13" id="KW-1133">Transmembrane helix</keyword>
<dbReference type="Pfam" id="PF00430">
    <property type="entry name" value="ATP-synt_B"/>
    <property type="match status" value="1"/>
</dbReference>
<feature type="transmembrane region" description="Helical" evidence="13">
    <location>
        <begin position="31"/>
        <end position="53"/>
    </location>
</feature>
<evidence type="ECO:0000313" key="17">
    <source>
        <dbReference type="Proteomes" id="UP000289269"/>
    </source>
</evidence>
<dbReference type="GO" id="GO:0046933">
    <property type="term" value="F:proton-transporting ATP synthase activity, rotational mechanism"/>
    <property type="evidence" value="ECO:0007669"/>
    <property type="project" value="UniProtKB-UniRule"/>
</dbReference>
<dbReference type="HAMAP" id="MF_01398">
    <property type="entry name" value="ATP_synth_b_bprime"/>
    <property type="match status" value="1"/>
</dbReference>
<keyword evidence="15" id="KW-0175">Coiled coil</keyword>
<feature type="coiled-coil region" evidence="15">
    <location>
        <begin position="57"/>
        <end position="91"/>
    </location>
</feature>
<evidence type="ECO:0000256" key="7">
    <source>
        <dbReference type="ARBA" id="ARBA00022989"/>
    </source>
</evidence>
<evidence type="ECO:0000256" key="8">
    <source>
        <dbReference type="ARBA" id="ARBA00023065"/>
    </source>
</evidence>
<comment type="similarity">
    <text evidence="1 13 14">Belongs to the ATPase B chain family.</text>
</comment>
<evidence type="ECO:0000256" key="5">
    <source>
        <dbReference type="ARBA" id="ARBA00022692"/>
    </source>
</evidence>
<evidence type="ECO:0000256" key="4">
    <source>
        <dbReference type="ARBA" id="ARBA00022547"/>
    </source>
</evidence>
<keyword evidence="3 13" id="KW-1003">Cell membrane</keyword>
<accession>A0A4Q0AIV4</accession>
<comment type="caution">
    <text evidence="16">The sequence shown here is derived from an EMBL/GenBank/DDBJ whole genome shotgun (WGS) entry which is preliminary data.</text>
</comment>
<proteinExistence type="inferred from homology"/>
<dbReference type="GO" id="GO:0045259">
    <property type="term" value="C:proton-transporting ATP synthase complex"/>
    <property type="evidence" value="ECO:0007669"/>
    <property type="project" value="UniProtKB-KW"/>
</dbReference>
<gene>
    <name evidence="13 16" type="primary">atpF</name>
    <name evidence="16" type="ORF">EOT04_02200</name>
</gene>
<dbReference type="GO" id="GO:0012505">
    <property type="term" value="C:endomembrane system"/>
    <property type="evidence" value="ECO:0007669"/>
    <property type="project" value="UniProtKB-SubCell"/>
</dbReference>
<evidence type="ECO:0000256" key="15">
    <source>
        <dbReference type="SAM" id="Coils"/>
    </source>
</evidence>
<dbReference type="InterPro" id="IPR050059">
    <property type="entry name" value="ATP_synthase_B_chain"/>
</dbReference>
<keyword evidence="17" id="KW-1185">Reference proteome</keyword>
<dbReference type="AlphaFoldDB" id="A0A4Q0AIV4"/>
<evidence type="ECO:0000256" key="1">
    <source>
        <dbReference type="ARBA" id="ARBA00005513"/>
    </source>
</evidence>
<evidence type="ECO:0000256" key="2">
    <source>
        <dbReference type="ARBA" id="ARBA00022448"/>
    </source>
</evidence>
<evidence type="ECO:0000256" key="12">
    <source>
        <dbReference type="ARBA" id="ARBA00037847"/>
    </source>
</evidence>
<dbReference type="EMBL" id="SCKW01000019">
    <property type="protein sequence ID" value="RWZ79119.1"/>
    <property type="molecule type" value="Genomic_DNA"/>
</dbReference>
<evidence type="ECO:0000256" key="6">
    <source>
        <dbReference type="ARBA" id="ARBA00022781"/>
    </source>
</evidence>
<keyword evidence="9 13" id="KW-0472">Membrane</keyword>
<keyword evidence="8 13" id="KW-0406">Ion transport</keyword>
<evidence type="ECO:0000313" key="16">
    <source>
        <dbReference type="EMBL" id="RWZ79119.1"/>
    </source>
</evidence>
<dbReference type="PANTHER" id="PTHR33445:SF1">
    <property type="entry name" value="ATP SYNTHASE SUBUNIT B"/>
    <property type="match status" value="1"/>
</dbReference>
<evidence type="ECO:0000256" key="3">
    <source>
        <dbReference type="ARBA" id="ARBA00022475"/>
    </source>
</evidence>
<comment type="function">
    <text evidence="11 13">F(1)F(0) ATP synthase produces ATP from ADP in the presence of a proton or sodium gradient. F-type ATPases consist of two structural domains, F(1) containing the extramembraneous catalytic core and F(0) containing the membrane proton channel, linked together by a central stalk and a peripheral stalk. During catalysis, ATP synthesis in the catalytic domain of F(1) is coupled via a rotary mechanism of the central stalk subunits to proton translocation.</text>
</comment>
<keyword evidence="6 13" id="KW-0375">Hydrogen ion transport</keyword>
<dbReference type="GO" id="GO:0005886">
    <property type="term" value="C:plasma membrane"/>
    <property type="evidence" value="ECO:0007669"/>
    <property type="project" value="UniProtKB-SubCell"/>
</dbReference>